<dbReference type="Pfam" id="PF22936">
    <property type="entry name" value="Pol_BBD"/>
    <property type="match status" value="1"/>
</dbReference>
<protein>
    <recommendedName>
        <fullName evidence="1">Retrovirus-related Pol polyprotein from transposon TNT 1-94-like beta-barrel domain-containing protein</fullName>
    </recommendedName>
</protein>
<proteinExistence type="predicted"/>
<sequence>MMGVNTQQFGTRFDNLQIKVNEVNVSSIYDRLVKLMSLVERIVDQEFQQVETYRICNSTGHPTDLCPMLQEETIEDANTIGGLLDHHMIPIPTCTTQDGQITPAFAMFPNLKPGYHLNPTPNQVKKDCRLKGNDQANCIKENHSSDQLFYTCNSVAEIGDATLYIDSAASNHMTYNKGALQKLDKPFKTNVKLEDNHIVKVGGKGSVAINTRKGMRVINDVMYIPNLRTNLFSVRQTIEKGYTLQLEEIRALFMTTKIKTLILAKVRMKEHRCFPIQLQYLGGKATKAQEDQSSL</sequence>
<dbReference type="AlphaFoldDB" id="A0AAW2U9W4"/>
<reference evidence="2" key="1">
    <citation type="submission" date="2020-06" db="EMBL/GenBank/DDBJ databases">
        <authorList>
            <person name="Li T."/>
            <person name="Hu X."/>
            <person name="Zhang T."/>
            <person name="Song X."/>
            <person name="Zhang H."/>
            <person name="Dai N."/>
            <person name="Sheng W."/>
            <person name="Hou X."/>
            <person name="Wei L."/>
        </authorList>
    </citation>
    <scope>NUCLEOTIDE SEQUENCE</scope>
    <source>
        <strain evidence="2">G02</strain>
        <tissue evidence="2">Leaf</tissue>
    </source>
</reference>
<gene>
    <name evidence="2" type="ORF">Sradi_1573700</name>
</gene>
<name>A0AAW2U9W4_SESRA</name>
<evidence type="ECO:0000259" key="1">
    <source>
        <dbReference type="Pfam" id="PF22936"/>
    </source>
</evidence>
<comment type="caution">
    <text evidence="2">The sequence shown here is derived from an EMBL/GenBank/DDBJ whole genome shotgun (WGS) entry which is preliminary data.</text>
</comment>
<organism evidence="2">
    <name type="scientific">Sesamum radiatum</name>
    <name type="common">Black benniseed</name>
    <dbReference type="NCBI Taxonomy" id="300843"/>
    <lineage>
        <taxon>Eukaryota</taxon>
        <taxon>Viridiplantae</taxon>
        <taxon>Streptophyta</taxon>
        <taxon>Embryophyta</taxon>
        <taxon>Tracheophyta</taxon>
        <taxon>Spermatophyta</taxon>
        <taxon>Magnoliopsida</taxon>
        <taxon>eudicotyledons</taxon>
        <taxon>Gunneridae</taxon>
        <taxon>Pentapetalae</taxon>
        <taxon>asterids</taxon>
        <taxon>lamiids</taxon>
        <taxon>Lamiales</taxon>
        <taxon>Pedaliaceae</taxon>
        <taxon>Sesamum</taxon>
    </lineage>
</organism>
<accession>A0AAW2U9W4</accession>
<reference evidence="2" key="2">
    <citation type="journal article" date="2024" name="Plant">
        <title>Genomic evolution and insights into agronomic trait innovations of Sesamum species.</title>
        <authorList>
            <person name="Miao H."/>
            <person name="Wang L."/>
            <person name="Qu L."/>
            <person name="Liu H."/>
            <person name="Sun Y."/>
            <person name="Le M."/>
            <person name="Wang Q."/>
            <person name="Wei S."/>
            <person name="Zheng Y."/>
            <person name="Lin W."/>
            <person name="Duan Y."/>
            <person name="Cao H."/>
            <person name="Xiong S."/>
            <person name="Wang X."/>
            <person name="Wei L."/>
            <person name="Li C."/>
            <person name="Ma Q."/>
            <person name="Ju M."/>
            <person name="Zhao R."/>
            <person name="Li G."/>
            <person name="Mu C."/>
            <person name="Tian Q."/>
            <person name="Mei H."/>
            <person name="Zhang T."/>
            <person name="Gao T."/>
            <person name="Zhang H."/>
        </authorList>
    </citation>
    <scope>NUCLEOTIDE SEQUENCE</scope>
    <source>
        <strain evidence="2">G02</strain>
    </source>
</reference>
<feature type="domain" description="Retrovirus-related Pol polyprotein from transposon TNT 1-94-like beta-barrel" evidence="1">
    <location>
        <begin position="164"/>
        <end position="242"/>
    </location>
</feature>
<dbReference type="InterPro" id="IPR054722">
    <property type="entry name" value="PolX-like_BBD"/>
</dbReference>
<dbReference type="EMBL" id="JACGWJ010000006">
    <property type="protein sequence ID" value="KAL0413720.1"/>
    <property type="molecule type" value="Genomic_DNA"/>
</dbReference>
<evidence type="ECO:0000313" key="2">
    <source>
        <dbReference type="EMBL" id="KAL0413720.1"/>
    </source>
</evidence>